<reference evidence="1" key="1">
    <citation type="submission" date="2018-07" db="EMBL/GenBank/DDBJ databases">
        <authorList>
            <consortium name="GenomeTrakr network: Whole genome sequencing for foodborne pathogen traceback"/>
        </authorList>
    </citation>
    <scope>NUCLEOTIDE SEQUENCE</scope>
    <source>
        <strain evidence="1">CFSAN042934</strain>
    </source>
</reference>
<name>A0A5U5FI93_SALER</name>
<protein>
    <submittedName>
        <fullName evidence="1">Uncharacterized protein</fullName>
    </submittedName>
</protein>
<gene>
    <name evidence="1" type="ORF">BCN38_22225</name>
</gene>
<accession>A0A5U5FI93</accession>
<dbReference type="EMBL" id="AAGOWD010000027">
    <property type="protein sequence ID" value="EBQ3973572.1"/>
    <property type="molecule type" value="Genomic_DNA"/>
</dbReference>
<comment type="caution">
    <text evidence="1">The sequence shown here is derived from an EMBL/GenBank/DDBJ whole genome shotgun (WGS) entry which is preliminary data.</text>
</comment>
<dbReference type="AlphaFoldDB" id="A0A5U5FI93"/>
<organism evidence="1">
    <name type="scientific">Salmonella enterica</name>
    <name type="common">Salmonella choleraesuis</name>
    <dbReference type="NCBI Taxonomy" id="28901"/>
    <lineage>
        <taxon>Bacteria</taxon>
        <taxon>Pseudomonadati</taxon>
        <taxon>Pseudomonadota</taxon>
        <taxon>Gammaproteobacteria</taxon>
        <taxon>Enterobacterales</taxon>
        <taxon>Enterobacteriaceae</taxon>
        <taxon>Salmonella</taxon>
    </lineage>
</organism>
<sequence>MTEPRIEKLFGCDSCRDKKFRRADVAEEVVKYFGDDFVDSAHYIRAGRILKEGIERGVIKKIGSARYIMITPPQHANGEEYGRIKKAVSVVVC</sequence>
<proteinExistence type="predicted"/>
<evidence type="ECO:0000313" key="1">
    <source>
        <dbReference type="EMBL" id="EBQ3973572.1"/>
    </source>
</evidence>